<evidence type="ECO:0000256" key="2">
    <source>
        <dbReference type="ARBA" id="ARBA00022475"/>
    </source>
</evidence>
<feature type="domain" description="MacB-like periplasmic core" evidence="8">
    <location>
        <begin position="21"/>
        <end position="246"/>
    </location>
</feature>
<feature type="transmembrane region" description="Helical" evidence="6">
    <location>
        <begin position="764"/>
        <end position="791"/>
    </location>
</feature>
<keyword evidence="10" id="KW-1185">Reference proteome</keyword>
<dbReference type="PANTHER" id="PTHR30572:SF18">
    <property type="entry name" value="ABC-TYPE MACROLIDE FAMILY EXPORT SYSTEM PERMEASE COMPONENT 2"/>
    <property type="match status" value="1"/>
</dbReference>
<evidence type="ECO:0000313" key="10">
    <source>
        <dbReference type="Proteomes" id="UP001202180"/>
    </source>
</evidence>
<feature type="transmembrane region" description="Helical" evidence="6">
    <location>
        <begin position="428"/>
        <end position="447"/>
    </location>
</feature>
<feature type="transmembrane region" description="Helical" evidence="6">
    <location>
        <begin position="681"/>
        <end position="702"/>
    </location>
</feature>
<organism evidence="9 10">
    <name type="scientific">Spirosoma liriopis</name>
    <dbReference type="NCBI Taxonomy" id="2937440"/>
    <lineage>
        <taxon>Bacteria</taxon>
        <taxon>Pseudomonadati</taxon>
        <taxon>Bacteroidota</taxon>
        <taxon>Cytophagia</taxon>
        <taxon>Cytophagales</taxon>
        <taxon>Cytophagaceae</taxon>
        <taxon>Spirosoma</taxon>
    </lineage>
</organism>
<feature type="transmembrane region" description="Helical" evidence="6">
    <location>
        <begin position="722"/>
        <end position="744"/>
    </location>
</feature>
<keyword evidence="4 6" id="KW-1133">Transmembrane helix</keyword>
<name>A0ABT0HLI3_9BACT</name>
<feature type="domain" description="MacB-like periplasmic core" evidence="8">
    <location>
        <begin position="435"/>
        <end position="640"/>
    </location>
</feature>
<evidence type="ECO:0000259" key="8">
    <source>
        <dbReference type="Pfam" id="PF12704"/>
    </source>
</evidence>
<evidence type="ECO:0000256" key="3">
    <source>
        <dbReference type="ARBA" id="ARBA00022692"/>
    </source>
</evidence>
<dbReference type="Proteomes" id="UP001202180">
    <property type="component" value="Unassembled WGS sequence"/>
</dbReference>
<protein>
    <submittedName>
        <fullName evidence="9">ABC transporter permease</fullName>
    </submittedName>
</protein>
<comment type="caution">
    <text evidence="9">The sequence shown here is derived from an EMBL/GenBank/DDBJ whole genome shotgun (WGS) entry which is preliminary data.</text>
</comment>
<feature type="domain" description="ABC3 transporter permease C-terminal" evidence="7">
    <location>
        <begin position="289"/>
        <end position="401"/>
    </location>
</feature>
<dbReference type="InterPro" id="IPR050250">
    <property type="entry name" value="Macrolide_Exporter_MacB"/>
</dbReference>
<accession>A0ABT0HLI3</accession>
<feature type="domain" description="ABC3 transporter permease C-terminal" evidence="7">
    <location>
        <begin position="682"/>
        <end position="789"/>
    </location>
</feature>
<comment type="subcellular location">
    <subcellularLocation>
        <location evidence="1">Cell membrane</location>
        <topology evidence="1">Multi-pass membrane protein</topology>
    </subcellularLocation>
</comment>
<evidence type="ECO:0000259" key="7">
    <source>
        <dbReference type="Pfam" id="PF02687"/>
    </source>
</evidence>
<sequence>MFKNYLKIAFRTLARRRLYALVTLLGLTIGITFLLLIANYIQRELTVNQSLRNAHQQYIVKSRWKITGMGNEIATLAPLGPTLKRLYPDLVANYYRNYGVTAIVSNGQTHFRESVQVGDSTLLAMYGFPLAYGDPRTALRDPNSIVVTTALAQKYFGETNVLGRQLVMQTPRAGKQLFTVTGVLQELPANSVTHLFDQGGQAFIPMRNFGYFSDETALTLWDNWALVSYLELKPGITEQQLNRAAAQTIKAYAPPEVQKNLQAYASPLRTYHLKANNGLIEKMVLTLALVALFILLMAVVNFVNITIGMSASRVREIGVRKALGGLKKQLVGQFLTEVLLLTAGATMLSLVCHELFRPLFASLLDKPLLSLIDWSPVAWLVLLGAIAFVTLLAGSYPAFVLSALPSVESLKGRLTRSLRGGVGLRRTLIVFQFSVAVCVAVGALIIGRQVTFFFTKELGYQKEQVMTVASVPRDWSPEGVRRMENARNQLARIAGVADVSFSFEIPDGASNGSVSVFPQGGDSTQAVTATALATDEQFAQTYGLQLKAGQFFTGGSRDSLSVVLNESGAKALGWLNPVKAVGQFVRFRGEAFQVAGVLSDFHFGSLHDAIRPLVITSVRKDPIYRYFSFKLATHQLPETVAAVEQAWSQLFPDSPFEYAFMDDTLQKLYRTELQLKKASSLATVLALVIVLLGVWGLVSLNVTRRTKEIGIRKTLGASTLGIVNLFVGEFVLILLIANVIAWPLAYYFLGGWLAEFAYRIELSWLPFAGVAGALVFLTGLVISTQAIRAALVNPVKSLRSE</sequence>
<proteinExistence type="predicted"/>
<feature type="transmembrane region" description="Helical" evidence="6">
    <location>
        <begin position="283"/>
        <end position="309"/>
    </location>
</feature>
<dbReference type="RefSeq" id="WP_248477308.1">
    <property type="nucleotide sequence ID" value="NZ_JALPRF010000002.1"/>
</dbReference>
<gene>
    <name evidence="9" type="ORF">M0L20_12665</name>
</gene>
<feature type="transmembrane region" description="Helical" evidence="6">
    <location>
        <begin position="330"/>
        <end position="356"/>
    </location>
</feature>
<dbReference type="InterPro" id="IPR003838">
    <property type="entry name" value="ABC3_permease_C"/>
</dbReference>
<evidence type="ECO:0000256" key="1">
    <source>
        <dbReference type="ARBA" id="ARBA00004651"/>
    </source>
</evidence>
<dbReference type="Pfam" id="PF02687">
    <property type="entry name" value="FtsX"/>
    <property type="match status" value="2"/>
</dbReference>
<dbReference type="EMBL" id="JALPRF010000002">
    <property type="protein sequence ID" value="MCK8492712.1"/>
    <property type="molecule type" value="Genomic_DNA"/>
</dbReference>
<dbReference type="InterPro" id="IPR025857">
    <property type="entry name" value="MacB_PCD"/>
</dbReference>
<evidence type="ECO:0000256" key="6">
    <source>
        <dbReference type="SAM" id="Phobius"/>
    </source>
</evidence>
<dbReference type="Pfam" id="PF12704">
    <property type="entry name" value="MacB_PCD"/>
    <property type="match status" value="2"/>
</dbReference>
<feature type="transmembrane region" description="Helical" evidence="6">
    <location>
        <begin position="21"/>
        <end position="41"/>
    </location>
</feature>
<evidence type="ECO:0000313" key="9">
    <source>
        <dbReference type="EMBL" id="MCK8492712.1"/>
    </source>
</evidence>
<keyword evidence="2" id="KW-1003">Cell membrane</keyword>
<dbReference type="PANTHER" id="PTHR30572">
    <property type="entry name" value="MEMBRANE COMPONENT OF TRANSPORTER-RELATED"/>
    <property type="match status" value="1"/>
</dbReference>
<keyword evidence="3 6" id="KW-0812">Transmembrane</keyword>
<keyword evidence="5 6" id="KW-0472">Membrane</keyword>
<evidence type="ECO:0000256" key="4">
    <source>
        <dbReference type="ARBA" id="ARBA00022989"/>
    </source>
</evidence>
<evidence type="ECO:0000256" key="5">
    <source>
        <dbReference type="ARBA" id="ARBA00023136"/>
    </source>
</evidence>
<reference evidence="9 10" key="1">
    <citation type="submission" date="2022-04" db="EMBL/GenBank/DDBJ databases">
        <title>Spirosoma sp. strain RP8 genome sequencing and assembly.</title>
        <authorList>
            <person name="Jung Y."/>
        </authorList>
    </citation>
    <scope>NUCLEOTIDE SEQUENCE [LARGE SCALE GENOMIC DNA]</scope>
    <source>
        <strain evidence="9 10">RP8</strain>
    </source>
</reference>
<feature type="transmembrane region" description="Helical" evidence="6">
    <location>
        <begin position="376"/>
        <end position="407"/>
    </location>
</feature>